<organism evidence="6">
    <name type="scientific">Streptomyces hygroscopicus</name>
    <dbReference type="NCBI Taxonomy" id="1912"/>
    <lineage>
        <taxon>Bacteria</taxon>
        <taxon>Bacillati</taxon>
        <taxon>Actinomycetota</taxon>
        <taxon>Actinomycetes</taxon>
        <taxon>Kitasatosporales</taxon>
        <taxon>Streptomycetaceae</taxon>
        <taxon>Streptomyces</taxon>
        <taxon>Streptomyces violaceusniger group</taxon>
    </lineage>
</organism>
<protein>
    <submittedName>
        <fullName evidence="6">AvmN</fullName>
    </submittedName>
</protein>
<keyword evidence="2" id="KW-0596">Phosphopantetheine</keyword>
<dbReference type="GO" id="GO:0017000">
    <property type="term" value="P:antibiotic biosynthetic process"/>
    <property type="evidence" value="ECO:0007669"/>
    <property type="project" value="UniProtKB-ARBA"/>
</dbReference>
<dbReference type="Pfam" id="PF00668">
    <property type="entry name" value="Condensation"/>
    <property type="match status" value="1"/>
</dbReference>
<dbReference type="EMBL" id="MW490597">
    <property type="protein sequence ID" value="QSV12656.1"/>
    <property type="molecule type" value="Genomic_DNA"/>
</dbReference>
<dbReference type="RefSeq" id="WP_064458497.1">
    <property type="nucleotide sequence ID" value="NZ_BBON01000155.1"/>
</dbReference>
<evidence type="ECO:0000256" key="1">
    <source>
        <dbReference type="ARBA" id="ARBA00001957"/>
    </source>
</evidence>
<dbReference type="PANTHER" id="PTHR45527">
    <property type="entry name" value="NONRIBOSOMAL PEPTIDE SYNTHETASE"/>
    <property type="match status" value="1"/>
</dbReference>
<dbReference type="InterPro" id="IPR020806">
    <property type="entry name" value="PKS_PP-bd"/>
</dbReference>
<dbReference type="Gene3D" id="3.30.300.30">
    <property type="match status" value="1"/>
</dbReference>
<dbReference type="SMART" id="SM00823">
    <property type="entry name" value="PKS_PP"/>
    <property type="match status" value="1"/>
</dbReference>
<dbReference type="PROSITE" id="PS50075">
    <property type="entry name" value="CARRIER"/>
    <property type="match status" value="1"/>
</dbReference>
<comment type="cofactor">
    <cofactor evidence="1">
        <name>pantetheine 4'-phosphate</name>
        <dbReference type="ChEBI" id="CHEBI:47942"/>
    </cofactor>
</comment>
<dbReference type="GO" id="GO:0044550">
    <property type="term" value="P:secondary metabolite biosynthetic process"/>
    <property type="evidence" value="ECO:0007669"/>
    <property type="project" value="TreeGrafter"/>
</dbReference>
<dbReference type="InterPro" id="IPR042099">
    <property type="entry name" value="ANL_N_sf"/>
</dbReference>
<dbReference type="InterPro" id="IPR009081">
    <property type="entry name" value="PP-bd_ACP"/>
</dbReference>
<dbReference type="Gene3D" id="3.30.559.30">
    <property type="entry name" value="Nonribosomal peptide synthetase, condensation domain"/>
    <property type="match status" value="1"/>
</dbReference>
<dbReference type="SUPFAM" id="SSF47336">
    <property type="entry name" value="ACP-like"/>
    <property type="match status" value="1"/>
</dbReference>
<dbReference type="InterPro" id="IPR006162">
    <property type="entry name" value="Ppantetheine_attach_site"/>
</dbReference>
<dbReference type="InterPro" id="IPR025110">
    <property type="entry name" value="AMP-bd_C"/>
</dbReference>
<dbReference type="SUPFAM" id="SSF52777">
    <property type="entry name" value="CoA-dependent acyltransferases"/>
    <property type="match status" value="2"/>
</dbReference>
<dbReference type="Gene3D" id="1.10.1200.10">
    <property type="entry name" value="ACP-like"/>
    <property type="match status" value="1"/>
</dbReference>
<sequence length="1117" mass="116669">MRTRTDPGPSGTGRAPRPEPVTRKEEALWLLERLVPGAAVNNLSFTFRVRGGLDRSLLRASVTLLLRRHETLRTVFHAGDAGLTKVVLDADEAGAEVLTVPASPHTEQALASFVATPFTFDGRPLMRVGQLPGDGEDIVCLVLHHLVFDTISAGILLGELVEVYTALAANRPPDPALLEPVPALREEEPSAGSLSYWHRQLQGFDPSGLELAYGRQEAAGSTLAGGQLTVTVPRRVRAAVDRLRTELNTSEAVVLLAAYGLLLAQHGAGPDLAVGTMVNVRGRSAPGAIGYHVNVVPLRFTVDPGDSFRDLALRAGRVFLDGIAHADVPVDGLYNEVAREGGAWRNSLFRHVFNYVPGLGLPDFEIGGRAASPMVVEIPYSKFDLEFFVMSTDEELRLRIVYSDDVFTRDEVAALLARYEVLLSSLAEDPGRPLGGAVAWSERDHAVIDAAGQPPPDRPAPSVLAGVRRAVAATPDAVAVEDGDGPRTYRELWHAARAVGGALRDHGIGDGDVVALIAPRSAALAAAVLGVWLAGAVYLPLDPDHPAHRLAYQLADSGAKAVLAGDGSVPARDGVPVLRLADLADLADRGDLGDLADLDAWSAPGSGGGDAGGGGGGGGGSGGDGPGPVTGLGPGSGVGSGLGSGVGSGEGSGPGDGPGLGSGPGSGDGHGPGGGTGPDPARAAYLIYTSGSTGRPKGTLVSHGNLTNVVAHFAEELRARPGETTLWLTTFSFDISALELFLPLVTGGRLVAAPDAARSDGRVLAELLRDHRADIVQATPTTWRLVADDCGGQLAGRRVLCGGEPLPSALAARLAAAGCELRNVYGPTETTIWSTSGLVEPGSGGPVPVGRPIRDTRVFIAAPDGAELPVGVRGELCVAGGGVAIGYHRRPELTADRFREHPRHGRYYRTGDLARWRGDGTLEVLGRVDRQVKLRGNRIELGEVESVLLGHPAVRAAAALVVTGEAGDARLVAFLLAEDAPGLVNQVWEHARTSLPAPAVPGEFLLVDALPTTGNHKVDYLALARRIRDRDQERAEPTAAGPEDELVGKLIGLWQDVLGRTDLHAHSNFFTSGGHSLLAAKLAQSVEERLGVRLQLAEIFTRPSPAQLAEFLRSGGE</sequence>
<dbReference type="InterPro" id="IPR001242">
    <property type="entry name" value="Condensation_dom"/>
</dbReference>
<dbReference type="InterPro" id="IPR023213">
    <property type="entry name" value="CAT-like_dom_sf"/>
</dbReference>
<dbReference type="Gene3D" id="3.40.50.12780">
    <property type="entry name" value="N-terminal domain of ligase-like"/>
    <property type="match status" value="2"/>
</dbReference>
<dbReference type="SUPFAM" id="SSF56801">
    <property type="entry name" value="Acetyl-CoA synthetase-like"/>
    <property type="match status" value="1"/>
</dbReference>
<dbReference type="Gene3D" id="3.30.559.10">
    <property type="entry name" value="Chloramphenicol acetyltransferase-like domain"/>
    <property type="match status" value="1"/>
</dbReference>
<dbReference type="InterPro" id="IPR045851">
    <property type="entry name" value="AMP-bd_C_sf"/>
</dbReference>
<feature type="region of interest" description="Disordered" evidence="4">
    <location>
        <begin position="1"/>
        <end position="21"/>
    </location>
</feature>
<evidence type="ECO:0000256" key="4">
    <source>
        <dbReference type="SAM" id="MobiDB-lite"/>
    </source>
</evidence>
<keyword evidence="3" id="KW-0597">Phosphoprotein</keyword>
<dbReference type="PROSITE" id="PS00455">
    <property type="entry name" value="AMP_BINDING"/>
    <property type="match status" value="1"/>
</dbReference>
<dbReference type="PANTHER" id="PTHR45527:SF1">
    <property type="entry name" value="FATTY ACID SYNTHASE"/>
    <property type="match status" value="1"/>
</dbReference>
<feature type="domain" description="Carrier" evidence="5">
    <location>
        <begin position="1041"/>
        <end position="1116"/>
    </location>
</feature>
<dbReference type="PROSITE" id="PS00012">
    <property type="entry name" value="PHOSPHOPANTETHEINE"/>
    <property type="match status" value="1"/>
</dbReference>
<evidence type="ECO:0000256" key="3">
    <source>
        <dbReference type="ARBA" id="ARBA00022553"/>
    </source>
</evidence>
<dbReference type="GO" id="GO:0005737">
    <property type="term" value="C:cytoplasm"/>
    <property type="evidence" value="ECO:0007669"/>
    <property type="project" value="TreeGrafter"/>
</dbReference>
<reference evidence="6" key="1">
    <citation type="submission" date="2021-01" db="EMBL/GenBank/DDBJ databases">
        <authorList>
            <person name="Zhu H."/>
            <person name="Ge H."/>
        </authorList>
    </citation>
    <scope>NUCLEOTIDE SEQUENCE</scope>
    <source>
        <strain evidence="6">NBRC 109436</strain>
    </source>
</reference>
<dbReference type="Pfam" id="PF00501">
    <property type="entry name" value="AMP-binding"/>
    <property type="match status" value="1"/>
</dbReference>
<dbReference type="GO" id="GO:0003824">
    <property type="term" value="F:catalytic activity"/>
    <property type="evidence" value="ECO:0007669"/>
    <property type="project" value="InterPro"/>
</dbReference>
<dbReference type="GO" id="GO:0031177">
    <property type="term" value="F:phosphopantetheine binding"/>
    <property type="evidence" value="ECO:0007669"/>
    <property type="project" value="InterPro"/>
</dbReference>
<dbReference type="Pfam" id="PF00550">
    <property type="entry name" value="PP-binding"/>
    <property type="match status" value="1"/>
</dbReference>
<proteinExistence type="predicted"/>
<evidence type="ECO:0000256" key="2">
    <source>
        <dbReference type="ARBA" id="ARBA00022450"/>
    </source>
</evidence>
<dbReference type="InterPro" id="IPR000873">
    <property type="entry name" value="AMP-dep_synth/lig_dom"/>
</dbReference>
<dbReference type="InterPro" id="IPR036736">
    <property type="entry name" value="ACP-like_sf"/>
</dbReference>
<dbReference type="AlphaFoldDB" id="A0A8A2F916"/>
<feature type="region of interest" description="Disordered" evidence="4">
    <location>
        <begin position="603"/>
        <end position="682"/>
    </location>
</feature>
<accession>A0A8A2F916</accession>
<dbReference type="GO" id="GO:0008610">
    <property type="term" value="P:lipid biosynthetic process"/>
    <property type="evidence" value="ECO:0007669"/>
    <property type="project" value="UniProtKB-ARBA"/>
</dbReference>
<evidence type="ECO:0000313" key="6">
    <source>
        <dbReference type="EMBL" id="QSV12656.1"/>
    </source>
</evidence>
<feature type="compositionally biased region" description="Gly residues" evidence="4">
    <location>
        <begin position="605"/>
        <end position="677"/>
    </location>
</feature>
<evidence type="ECO:0000259" key="5">
    <source>
        <dbReference type="PROSITE" id="PS50075"/>
    </source>
</evidence>
<dbReference type="InterPro" id="IPR020845">
    <property type="entry name" value="AMP-binding_CS"/>
</dbReference>
<dbReference type="Pfam" id="PF13193">
    <property type="entry name" value="AMP-binding_C"/>
    <property type="match status" value="1"/>
</dbReference>
<name>A0A8A2F916_STRHY</name>
<dbReference type="GO" id="GO:0043041">
    <property type="term" value="P:amino acid activation for nonribosomal peptide biosynthetic process"/>
    <property type="evidence" value="ECO:0007669"/>
    <property type="project" value="TreeGrafter"/>
</dbReference>